<feature type="compositionally biased region" description="Low complexity" evidence="2">
    <location>
        <begin position="230"/>
        <end position="250"/>
    </location>
</feature>
<gene>
    <name evidence="4" type="ORF">CTEN210_16513</name>
</gene>
<dbReference type="GO" id="GO:0005096">
    <property type="term" value="F:GTPase activator activity"/>
    <property type="evidence" value="ECO:0007669"/>
    <property type="project" value="InterPro"/>
</dbReference>
<sequence length="786" mass="87366">MLRKPGSYDPNRSSSRAQSSTRRKTAEGPDDIVRKLTRLPGNKNCADCSAKLPQVANLTFGTFVCLACGGVHREFNHRIKGVGHSAFTQEEASFLQANGNDNVNAMYLANFSNGNERLRAPDGSAGTVDGQLLRVWLRRKYVDRAWAANNRNAASNIQPTRAQIPPKKQAPAAPAPSNDLLGGGDLFGAAPQPPASTAAPPVPSYGNDAEWDAFGKSRANANSFQADFGSQPQSNNNLQSSFQADFSSMPSQPPPQTPAPMPSFQPNFPSPDPPQQQHQQASFNPNFPQPSTPNQSSQAPPPFEANFQHQPLPGAAMSAPPVSNDPPMQNGFNADFGNFPTSPTNHGQHNVQQPQIQPQQQQQMFHPNFDQSQQQMQMQQPPQQQQQGFNPTFEQPRQQMQMQQPPQQQPQQQQGFNPTFEQPQQQMQMQQPPQQMQMQQPQQQMQQPTQQSQQNMQQQGFNPNFQQQPQMQIQQPTQQSQQNMQQQGFNPNFQQQPQMQIQQPTQQSQQNMQQQGFNPNFQQQPQMQMQQPTQQSQQNMQQQGFNPNFQQPQQQMQMQQPPTQQTQMELPAPAQQANNTPPTIQTQPGPRADGMSMSIPSPTGANTSAPMPTTESGSNLNDDAFPNTSENQAPPVLEPVQVKEESADPFDAFNSLSIGDAPPMMNSLHSHASMNGMGASTTQEVKQEESIVQPPVQHVTHEVGKKLLYRDSKNNESVVEILKVHRDDELVPYYEIKLPCGKEKQTDNAHLSEPPSNEELLKNIHEAIGGFDTSKLFALNQFIKSL</sequence>
<dbReference type="PROSITE" id="PS50115">
    <property type="entry name" value="ARFGAP"/>
    <property type="match status" value="1"/>
</dbReference>
<keyword evidence="1" id="KW-0863">Zinc-finger</keyword>
<evidence type="ECO:0000256" key="2">
    <source>
        <dbReference type="SAM" id="MobiDB-lite"/>
    </source>
</evidence>
<dbReference type="SUPFAM" id="SSF57863">
    <property type="entry name" value="ArfGap/RecO-like zinc finger"/>
    <property type="match status" value="1"/>
</dbReference>
<feature type="domain" description="Arf-GAP" evidence="3">
    <location>
        <begin position="30"/>
        <end position="155"/>
    </location>
</feature>
<dbReference type="Gene3D" id="1.10.220.150">
    <property type="entry name" value="Arf GTPase activating protein"/>
    <property type="match status" value="1"/>
</dbReference>
<feature type="compositionally biased region" description="Low complexity" evidence="2">
    <location>
        <begin position="395"/>
        <end position="414"/>
    </location>
</feature>
<dbReference type="InterPro" id="IPR037278">
    <property type="entry name" value="ARFGAP/RecO"/>
</dbReference>
<dbReference type="AlphaFoldDB" id="A0AAD3D9Q3"/>
<feature type="compositionally biased region" description="Polar residues" evidence="2">
    <location>
        <begin position="598"/>
        <end position="629"/>
    </location>
</feature>
<evidence type="ECO:0000259" key="3">
    <source>
        <dbReference type="PROSITE" id="PS50115"/>
    </source>
</evidence>
<evidence type="ECO:0000313" key="5">
    <source>
        <dbReference type="Proteomes" id="UP001054902"/>
    </source>
</evidence>
<comment type="caution">
    <text evidence="4">The sequence shown here is derived from an EMBL/GenBank/DDBJ whole genome shotgun (WGS) entry which is preliminary data.</text>
</comment>
<feature type="region of interest" description="Disordered" evidence="2">
    <location>
        <begin position="1"/>
        <end position="31"/>
    </location>
</feature>
<keyword evidence="1" id="KW-0862">Zinc</keyword>
<dbReference type="PRINTS" id="PR00405">
    <property type="entry name" value="REVINTRACTNG"/>
</dbReference>
<feature type="region of interest" description="Disordered" evidence="2">
    <location>
        <begin position="224"/>
        <end position="629"/>
    </location>
</feature>
<reference evidence="4 5" key="1">
    <citation type="journal article" date="2021" name="Sci. Rep.">
        <title>The genome of the diatom Chaetoceros tenuissimus carries an ancient integrated fragment of an extant virus.</title>
        <authorList>
            <person name="Hongo Y."/>
            <person name="Kimura K."/>
            <person name="Takaki Y."/>
            <person name="Yoshida Y."/>
            <person name="Baba S."/>
            <person name="Kobayashi G."/>
            <person name="Nagasaki K."/>
            <person name="Hano T."/>
            <person name="Tomaru Y."/>
        </authorList>
    </citation>
    <scope>NUCLEOTIDE SEQUENCE [LARGE SCALE GENOMIC DNA]</scope>
    <source>
        <strain evidence="4 5">NIES-3715</strain>
    </source>
</reference>
<organism evidence="4 5">
    <name type="scientific">Chaetoceros tenuissimus</name>
    <dbReference type="NCBI Taxonomy" id="426638"/>
    <lineage>
        <taxon>Eukaryota</taxon>
        <taxon>Sar</taxon>
        <taxon>Stramenopiles</taxon>
        <taxon>Ochrophyta</taxon>
        <taxon>Bacillariophyta</taxon>
        <taxon>Coscinodiscophyceae</taxon>
        <taxon>Chaetocerotophycidae</taxon>
        <taxon>Chaetocerotales</taxon>
        <taxon>Chaetocerotaceae</taxon>
        <taxon>Chaetoceros</taxon>
    </lineage>
</organism>
<dbReference type="Proteomes" id="UP001054902">
    <property type="component" value="Unassembled WGS sequence"/>
</dbReference>
<dbReference type="InterPro" id="IPR044820">
    <property type="entry name" value="AGD14-like"/>
</dbReference>
<evidence type="ECO:0000256" key="1">
    <source>
        <dbReference type="PROSITE-ProRule" id="PRU00288"/>
    </source>
</evidence>
<keyword evidence="5" id="KW-1185">Reference proteome</keyword>
<name>A0AAD3D9Q3_9STRA</name>
<dbReference type="PANTHER" id="PTHR46085:SF3">
    <property type="entry name" value="ARF GTPASE ACTIVATING PROTEIN"/>
    <property type="match status" value="1"/>
</dbReference>
<evidence type="ECO:0000313" key="4">
    <source>
        <dbReference type="EMBL" id="GFH60037.1"/>
    </source>
</evidence>
<dbReference type="CDD" id="cd08838">
    <property type="entry name" value="ArfGap_AGFG"/>
    <property type="match status" value="1"/>
</dbReference>
<feature type="region of interest" description="Disordered" evidence="2">
    <location>
        <begin position="153"/>
        <end position="211"/>
    </location>
</feature>
<dbReference type="InterPro" id="IPR001164">
    <property type="entry name" value="ArfGAP_dom"/>
</dbReference>
<feature type="compositionally biased region" description="Pro residues" evidence="2">
    <location>
        <begin position="251"/>
        <end position="274"/>
    </location>
</feature>
<dbReference type="InterPro" id="IPR038508">
    <property type="entry name" value="ArfGAP_dom_sf"/>
</dbReference>
<keyword evidence="1" id="KW-0479">Metal-binding</keyword>
<feature type="compositionally biased region" description="Low complexity" evidence="2">
    <location>
        <begin position="352"/>
        <end position="363"/>
    </location>
</feature>
<dbReference type="SMART" id="SM00105">
    <property type="entry name" value="ArfGap"/>
    <property type="match status" value="1"/>
</dbReference>
<feature type="compositionally biased region" description="Low complexity" evidence="2">
    <location>
        <begin position="153"/>
        <end position="180"/>
    </location>
</feature>
<dbReference type="PANTHER" id="PTHR46085">
    <property type="entry name" value="ARFGAP/RECO-RELATED"/>
    <property type="match status" value="1"/>
</dbReference>
<accession>A0AAD3D9Q3</accession>
<feature type="compositionally biased region" description="Polar residues" evidence="2">
    <location>
        <begin position="339"/>
        <end position="351"/>
    </location>
</feature>
<dbReference type="GO" id="GO:0008270">
    <property type="term" value="F:zinc ion binding"/>
    <property type="evidence" value="ECO:0007669"/>
    <property type="project" value="UniProtKB-KW"/>
</dbReference>
<proteinExistence type="predicted"/>
<dbReference type="Pfam" id="PF01412">
    <property type="entry name" value="ArfGap"/>
    <property type="match status" value="1"/>
</dbReference>
<feature type="compositionally biased region" description="Low complexity" evidence="2">
    <location>
        <begin position="422"/>
        <end position="583"/>
    </location>
</feature>
<dbReference type="EMBL" id="BLLK01000069">
    <property type="protein sequence ID" value="GFH60037.1"/>
    <property type="molecule type" value="Genomic_DNA"/>
</dbReference>
<protein>
    <recommendedName>
        <fullName evidence="3">Arf-GAP domain-containing protein</fullName>
    </recommendedName>
</protein>
<feature type="compositionally biased region" description="Low complexity" evidence="2">
    <location>
        <begin position="371"/>
        <end position="387"/>
    </location>
</feature>